<dbReference type="Gene3D" id="4.10.400.10">
    <property type="entry name" value="Low-density Lipoprotein Receptor"/>
    <property type="match status" value="5"/>
</dbReference>
<dbReference type="InterPro" id="IPR051221">
    <property type="entry name" value="LDLR-related"/>
</dbReference>
<comment type="caution">
    <text evidence="9">Lacks conserved residue(s) required for the propagation of feature annotation.</text>
</comment>
<evidence type="ECO:0000313" key="12">
    <source>
        <dbReference type="Proteomes" id="UP001626550"/>
    </source>
</evidence>
<evidence type="ECO:0000313" key="11">
    <source>
        <dbReference type="EMBL" id="KAL3318018.1"/>
    </source>
</evidence>
<evidence type="ECO:0000256" key="8">
    <source>
        <dbReference type="ARBA" id="ARBA00023180"/>
    </source>
</evidence>
<evidence type="ECO:0000256" key="5">
    <source>
        <dbReference type="ARBA" id="ARBA00023136"/>
    </source>
</evidence>
<dbReference type="PROSITE" id="PS50068">
    <property type="entry name" value="LDLRA_2"/>
    <property type="match status" value="4"/>
</dbReference>
<evidence type="ECO:0000256" key="2">
    <source>
        <dbReference type="ARBA" id="ARBA00022692"/>
    </source>
</evidence>
<keyword evidence="4" id="KW-1133">Transmembrane helix</keyword>
<keyword evidence="3" id="KW-0677">Repeat</keyword>
<keyword evidence="8" id="KW-0325">Glycoprotein</keyword>
<protein>
    <submittedName>
        <fullName evidence="11">Uncharacterized protein</fullName>
    </submittedName>
</protein>
<comment type="subcellular location">
    <subcellularLocation>
        <location evidence="1">Membrane</location>
        <topology evidence="1">Single-pass membrane protein</topology>
    </subcellularLocation>
</comment>
<dbReference type="InterPro" id="IPR002172">
    <property type="entry name" value="LDrepeatLR_classA_rpt"/>
</dbReference>
<dbReference type="CDD" id="cd00112">
    <property type="entry name" value="LDLa"/>
    <property type="match status" value="3"/>
</dbReference>
<reference evidence="11 12" key="1">
    <citation type="submission" date="2024-11" db="EMBL/GenBank/DDBJ databases">
        <title>Adaptive evolution of stress response genes in parasites aligns with host niche diversity.</title>
        <authorList>
            <person name="Hahn C."/>
            <person name="Resl P."/>
        </authorList>
    </citation>
    <scope>NUCLEOTIDE SEQUENCE [LARGE SCALE GENOMIC DNA]</scope>
    <source>
        <strain evidence="11">EGGRZ-B1_66</strain>
        <tissue evidence="11">Body</tissue>
    </source>
</reference>
<keyword evidence="7" id="KW-0675">Receptor</keyword>
<name>A0ABD2QEP9_9PLAT</name>
<keyword evidence="6 9" id="KW-1015">Disulfide bond</keyword>
<dbReference type="GO" id="GO:0016020">
    <property type="term" value="C:membrane"/>
    <property type="evidence" value="ECO:0007669"/>
    <property type="project" value="UniProtKB-SubCell"/>
</dbReference>
<evidence type="ECO:0000256" key="3">
    <source>
        <dbReference type="ARBA" id="ARBA00022737"/>
    </source>
</evidence>
<dbReference type="PANTHER" id="PTHR22722">
    <property type="entry name" value="LOW-DENSITY LIPOPROTEIN RECEPTOR-RELATED PROTEIN 2-RELATED"/>
    <property type="match status" value="1"/>
</dbReference>
<feature type="disulfide bond" evidence="9">
    <location>
        <begin position="149"/>
        <end position="164"/>
    </location>
</feature>
<sequence>MKCVPRLKLCDREQDCPNGEDEQPDICFAQKCKKDQFLCSVLLDKCVSEACSRESQCLDWTDFSRPACEFSQSIKQTIITCSNEEFQCKNQKLCILKSKRCDKRIDCSDGSDEADCKTKKTESDGPELDPHSKVFKCDDKESIPKHWVCNGSKQCSNGRDELGCKNSKSPRLACGPHQFACNKTAGAAVCILRDKMCDGHSDCNDHSDELNPECRDDCQASQFACRFRNNVKKPICIDRSKLCDGIRHCPGGDDEAISPRSNCTRASCTIDNGGCNHLCEQTSASSSPPVVRKSIRVSGYCERRMLFLDIVLQLIADVTKFS</sequence>
<organism evidence="11 12">
    <name type="scientific">Cichlidogyrus casuarinus</name>
    <dbReference type="NCBI Taxonomy" id="1844966"/>
    <lineage>
        <taxon>Eukaryota</taxon>
        <taxon>Metazoa</taxon>
        <taxon>Spiralia</taxon>
        <taxon>Lophotrochozoa</taxon>
        <taxon>Platyhelminthes</taxon>
        <taxon>Monogenea</taxon>
        <taxon>Monopisthocotylea</taxon>
        <taxon>Dactylogyridea</taxon>
        <taxon>Ancyrocephalidae</taxon>
        <taxon>Cichlidogyrus</taxon>
    </lineage>
</organism>
<dbReference type="InterPro" id="IPR036055">
    <property type="entry name" value="LDL_receptor-like_sf"/>
</dbReference>
<dbReference type="EMBL" id="JBJKFK010000298">
    <property type="protein sequence ID" value="KAL3318018.1"/>
    <property type="molecule type" value="Genomic_DNA"/>
</dbReference>
<dbReference type="SMART" id="SM00192">
    <property type="entry name" value="LDLa"/>
    <property type="match status" value="6"/>
</dbReference>
<keyword evidence="12" id="KW-1185">Reference proteome</keyword>
<evidence type="ECO:0000256" key="1">
    <source>
        <dbReference type="ARBA" id="ARBA00004167"/>
    </source>
</evidence>
<dbReference type="Pfam" id="PF00057">
    <property type="entry name" value="Ldl_recept_a"/>
    <property type="match status" value="3"/>
</dbReference>
<feature type="compositionally biased region" description="Basic and acidic residues" evidence="10">
    <location>
        <begin position="114"/>
        <end position="128"/>
    </location>
</feature>
<evidence type="ECO:0000256" key="10">
    <source>
        <dbReference type="SAM" id="MobiDB-lite"/>
    </source>
</evidence>
<keyword evidence="5" id="KW-0472">Membrane</keyword>
<evidence type="ECO:0000256" key="6">
    <source>
        <dbReference type="ARBA" id="ARBA00023157"/>
    </source>
</evidence>
<evidence type="ECO:0000256" key="7">
    <source>
        <dbReference type="ARBA" id="ARBA00023170"/>
    </source>
</evidence>
<comment type="caution">
    <text evidence="11">The sequence shown here is derived from an EMBL/GenBank/DDBJ whole genome shotgun (WGS) entry which is preliminary data.</text>
</comment>
<feature type="disulfide bond" evidence="9">
    <location>
        <begin position="101"/>
        <end position="116"/>
    </location>
</feature>
<evidence type="ECO:0000256" key="9">
    <source>
        <dbReference type="PROSITE-ProRule" id="PRU00124"/>
    </source>
</evidence>
<feature type="disulfide bond" evidence="9">
    <location>
        <begin position="137"/>
        <end position="155"/>
    </location>
</feature>
<dbReference type="InterPro" id="IPR023415">
    <property type="entry name" value="LDLR_class-A_CS"/>
</dbReference>
<gene>
    <name evidence="11" type="ORF">Ciccas_003321</name>
</gene>
<dbReference type="PANTHER" id="PTHR22722:SF14">
    <property type="entry name" value="MEGALIN, ISOFORM A"/>
    <property type="match status" value="1"/>
</dbReference>
<keyword evidence="2" id="KW-0812">Transmembrane</keyword>
<dbReference type="Proteomes" id="UP001626550">
    <property type="component" value="Unassembled WGS sequence"/>
</dbReference>
<dbReference type="SUPFAM" id="SSF57424">
    <property type="entry name" value="LDL receptor-like module"/>
    <property type="match status" value="5"/>
</dbReference>
<evidence type="ECO:0000256" key="4">
    <source>
        <dbReference type="ARBA" id="ARBA00022989"/>
    </source>
</evidence>
<accession>A0ABD2QEP9</accession>
<dbReference type="PRINTS" id="PR00261">
    <property type="entry name" value="LDLRECEPTOR"/>
</dbReference>
<dbReference type="PROSITE" id="PS01209">
    <property type="entry name" value="LDLRA_1"/>
    <property type="match status" value="2"/>
</dbReference>
<proteinExistence type="predicted"/>
<feature type="region of interest" description="Disordered" evidence="10">
    <location>
        <begin position="107"/>
        <end position="128"/>
    </location>
</feature>
<dbReference type="AlphaFoldDB" id="A0ABD2QEP9"/>